<keyword evidence="2" id="KW-0472">Membrane</keyword>
<name>A0ABP8HQV6_9BACT</name>
<dbReference type="Proteomes" id="UP001501725">
    <property type="component" value="Unassembled WGS sequence"/>
</dbReference>
<organism evidence="3 4">
    <name type="scientific">Flaviaesturariibacter amylovorans</name>
    <dbReference type="NCBI Taxonomy" id="1084520"/>
    <lineage>
        <taxon>Bacteria</taxon>
        <taxon>Pseudomonadati</taxon>
        <taxon>Bacteroidota</taxon>
        <taxon>Chitinophagia</taxon>
        <taxon>Chitinophagales</taxon>
        <taxon>Chitinophagaceae</taxon>
        <taxon>Flaviaestuariibacter</taxon>
    </lineage>
</organism>
<evidence type="ECO:0000256" key="2">
    <source>
        <dbReference type="SAM" id="Phobius"/>
    </source>
</evidence>
<feature type="transmembrane region" description="Helical" evidence="2">
    <location>
        <begin position="140"/>
        <end position="158"/>
    </location>
</feature>
<keyword evidence="2" id="KW-0812">Transmembrane</keyword>
<accession>A0ABP8HQV6</accession>
<dbReference type="EMBL" id="BAABGY010000016">
    <property type="protein sequence ID" value="GAA4342940.1"/>
    <property type="molecule type" value="Genomic_DNA"/>
</dbReference>
<gene>
    <name evidence="3" type="ORF">GCM10023184_42770</name>
</gene>
<comment type="caution">
    <text evidence="3">The sequence shown here is derived from an EMBL/GenBank/DDBJ whole genome shotgun (WGS) entry which is preliminary data.</text>
</comment>
<protein>
    <recommendedName>
        <fullName evidence="5">Transmembrane protein</fullName>
    </recommendedName>
</protein>
<proteinExistence type="predicted"/>
<evidence type="ECO:0000256" key="1">
    <source>
        <dbReference type="SAM" id="MobiDB-lite"/>
    </source>
</evidence>
<evidence type="ECO:0000313" key="4">
    <source>
        <dbReference type="Proteomes" id="UP001501725"/>
    </source>
</evidence>
<keyword evidence="2" id="KW-1133">Transmembrane helix</keyword>
<dbReference type="InterPro" id="IPR046657">
    <property type="entry name" value="DUF6766"/>
</dbReference>
<feature type="transmembrane region" description="Helical" evidence="2">
    <location>
        <begin position="21"/>
        <end position="39"/>
    </location>
</feature>
<evidence type="ECO:0008006" key="5">
    <source>
        <dbReference type="Google" id="ProtNLM"/>
    </source>
</evidence>
<sequence length="231" mass="26522">MEQFFQQAAQTGCMKKLRNNGLSIVFGLLFLVSLVGQVLTGHHEHNEQLQEHKAPEIPLGQYLRSGHFFQSTFENWESEFLQMALFVVLTMFLYQKGSSESKDPDAPKDEVDREPDPNRPGAPWPVRKGGWIGSLYKHSLCYLLFALFLASFLLHWHGSLRDHNEEQLLKGEPAETAWSYLGQTRFWFESFQNWQSEFLSVLLLVLFSVFLRQKGSPQSKPVDAPNSETGE</sequence>
<dbReference type="Pfam" id="PF20554">
    <property type="entry name" value="DUF6766"/>
    <property type="match status" value="1"/>
</dbReference>
<keyword evidence="4" id="KW-1185">Reference proteome</keyword>
<reference evidence="4" key="1">
    <citation type="journal article" date="2019" name="Int. J. Syst. Evol. Microbiol.">
        <title>The Global Catalogue of Microorganisms (GCM) 10K type strain sequencing project: providing services to taxonomists for standard genome sequencing and annotation.</title>
        <authorList>
            <consortium name="The Broad Institute Genomics Platform"/>
            <consortium name="The Broad Institute Genome Sequencing Center for Infectious Disease"/>
            <person name="Wu L."/>
            <person name="Ma J."/>
        </authorList>
    </citation>
    <scope>NUCLEOTIDE SEQUENCE [LARGE SCALE GENOMIC DNA]</scope>
    <source>
        <strain evidence="4">JCM 17919</strain>
    </source>
</reference>
<feature type="compositionally biased region" description="Basic and acidic residues" evidence="1">
    <location>
        <begin position="99"/>
        <end position="117"/>
    </location>
</feature>
<evidence type="ECO:0000313" key="3">
    <source>
        <dbReference type="EMBL" id="GAA4342940.1"/>
    </source>
</evidence>
<feature type="region of interest" description="Disordered" evidence="1">
    <location>
        <begin position="98"/>
        <end position="123"/>
    </location>
</feature>